<name>V4SNK6_CITCL</name>
<feature type="chain" id="PRO_5004726914" evidence="1">
    <location>
        <begin position="19"/>
        <end position="78"/>
    </location>
</feature>
<dbReference type="KEGG" id="cic:CICLE_v10033316mg"/>
<dbReference type="EMBL" id="KI536726">
    <property type="protein sequence ID" value="ESR49388.1"/>
    <property type="molecule type" value="Genomic_DNA"/>
</dbReference>
<protein>
    <submittedName>
        <fullName evidence="2">Uncharacterized protein</fullName>
    </submittedName>
</protein>
<reference evidence="2 3" key="1">
    <citation type="submission" date="2013-10" db="EMBL/GenBank/DDBJ databases">
        <authorList>
            <consortium name="International Citrus Genome Consortium"/>
            <person name="Jenkins J."/>
            <person name="Schmutz J."/>
            <person name="Prochnik S."/>
            <person name="Rokhsar D."/>
            <person name="Gmitter F."/>
            <person name="Ollitrault P."/>
            <person name="Machado M."/>
            <person name="Talon M."/>
            <person name="Wincker P."/>
            <person name="Jaillon O."/>
            <person name="Morgante M."/>
        </authorList>
    </citation>
    <scope>NUCLEOTIDE SEQUENCE</scope>
    <source>
        <strain evidence="3">cv. Clemenules</strain>
    </source>
</reference>
<dbReference type="Proteomes" id="UP000030687">
    <property type="component" value="Unassembled WGS sequence"/>
</dbReference>
<accession>V4SNK6</accession>
<dbReference type="InParanoid" id="V4SNK6"/>
<gene>
    <name evidence="2" type="ORF">CICLE_v10033316mg</name>
</gene>
<feature type="signal peptide" evidence="1">
    <location>
        <begin position="1"/>
        <end position="18"/>
    </location>
</feature>
<dbReference type="Gramene" id="ESR49388">
    <property type="protein sequence ID" value="ESR49388"/>
    <property type="gene ID" value="CICLE_v10033316mg"/>
</dbReference>
<keyword evidence="1" id="KW-0732">Signal</keyword>
<evidence type="ECO:0000313" key="2">
    <source>
        <dbReference type="EMBL" id="ESR49388.1"/>
    </source>
</evidence>
<keyword evidence="3" id="KW-1185">Reference proteome</keyword>
<organism evidence="2 3">
    <name type="scientific">Citrus clementina</name>
    <name type="common">Clementine</name>
    <name type="synonym">Citrus deliciosa x Citrus sinensis</name>
    <dbReference type="NCBI Taxonomy" id="85681"/>
    <lineage>
        <taxon>Eukaryota</taxon>
        <taxon>Viridiplantae</taxon>
        <taxon>Streptophyta</taxon>
        <taxon>Embryophyta</taxon>
        <taxon>Tracheophyta</taxon>
        <taxon>Spermatophyta</taxon>
        <taxon>Magnoliopsida</taxon>
        <taxon>eudicotyledons</taxon>
        <taxon>Gunneridae</taxon>
        <taxon>Pentapetalae</taxon>
        <taxon>rosids</taxon>
        <taxon>malvids</taxon>
        <taxon>Sapindales</taxon>
        <taxon>Rutaceae</taxon>
        <taxon>Aurantioideae</taxon>
        <taxon>Citrus</taxon>
    </lineage>
</organism>
<dbReference type="STRING" id="85681.V4SNK6"/>
<proteinExistence type="predicted"/>
<sequence>MLLDILIIVLFMNLPISAFEIDWKTNSEDTSDLSNSNEGTALAMHKVAAMDESLFGAREMMVARLLSMEHAAIAKCSC</sequence>
<dbReference type="AlphaFoldDB" id="V4SNK6"/>
<evidence type="ECO:0000256" key="1">
    <source>
        <dbReference type="SAM" id="SignalP"/>
    </source>
</evidence>
<evidence type="ECO:0000313" key="3">
    <source>
        <dbReference type="Proteomes" id="UP000030687"/>
    </source>
</evidence>